<evidence type="ECO:0000313" key="3">
    <source>
        <dbReference type="Proteomes" id="UP000594260"/>
    </source>
</evidence>
<dbReference type="EnsemblMetazoa" id="XM_022815713">
    <property type="protein sequence ID" value="XP_022671448"/>
    <property type="gene ID" value="LOC111254649"/>
</dbReference>
<evidence type="ECO:0000256" key="1">
    <source>
        <dbReference type="SAM" id="SignalP"/>
    </source>
</evidence>
<protein>
    <submittedName>
        <fullName evidence="2">Uncharacterized protein</fullName>
    </submittedName>
</protein>
<organism evidence="2 3">
    <name type="scientific">Varroa destructor</name>
    <name type="common">Honeybee mite</name>
    <dbReference type="NCBI Taxonomy" id="109461"/>
    <lineage>
        <taxon>Eukaryota</taxon>
        <taxon>Metazoa</taxon>
        <taxon>Ecdysozoa</taxon>
        <taxon>Arthropoda</taxon>
        <taxon>Chelicerata</taxon>
        <taxon>Arachnida</taxon>
        <taxon>Acari</taxon>
        <taxon>Parasitiformes</taxon>
        <taxon>Mesostigmata</taxon>
        <taxon>Gamasina</taxon>
        <taxon>Dermanyssoidea</taxon>
        <taxon>Varroidae</taxon>
        <taxon>Varroa</taxon>
    </lineage>
</organism>
<dbReference type="Proteomes" id="UP000594260">
    <property type="component" value="Unplaced"/>
</dbReference>
<feature type="signal peptide" evidence="1">
    <location>
        <begin position="1"/>
        <end position="17"/>
    </location>
</feature>
<dbReference type="InParanoid" id="A0A7M7KVT8"/>
<dbReference type="GeneID" id="111254649"/>
<name>A0A7M7KVT8_VARDE</name>
<accession>A0A7M7KVT8</accession>
<dbReference type="AlphaFoldDB" id="A0A7M7KVT8"/>
<dbReference type="RefSeq" id="XP_022671448.1">
    <property type="nucleotide sequence ID" value="XM_022815713.1"/>
</dbReference>
<feature type="chain" id="PRO_5029880563" evidence="1">
    <location>
        <begin position="18"/>
        <end position="107"/>
    </location>
</feature>
<evidence type="ECO:0000313" key="2">
    <source>
        <dbReference type="EnsemblMetazoa" id="XP_022671448"/>
    </source>
</evidence>
<keyword evidence="1" id="KW-0732">Signal</keyword>
<proteinExistence type="predicted"/>
<dbReference type="KEGG" id="vde:111254649"/>
<reference evidence="2" key="1">
    <citation type="submission" date="2021-01" db="UniProtKB">
        <authorList>
            <consortium name="EnsemblMetazoa"/>
        </authorList>
    </citation>
    <scope>IDENTIFICATION</scope>
</reference>
<keyword evidence="3" id="KW-1185">Reference proteome</keyword>
<sequence length="107" mass="11715">MMKLITLSLLLASLVAAAFGEADLKVSDAVKFAVAQAKTIKPSAVLVKDRGVTKPSSTERRYRVLLMIDGIPCEIEVIEKEVRIGFTRDTEPFKTVKNTAKNCVLCC</sequence>